<proteinExistence type="inferred from homology"/>
<keyword evidence="4 7" id="KW-0808">Transferase</keyword>
<dbReference type="InterPro" id="IPR053376">
    <property type="entry name" value="Serine_acetyltransferase"/>
</dbReference>
<dbReference type="RefSeq" id="WP_026640184.1">
    <property type="nucleotide sequence ID" value="NZ_NEVI01000017.1"/>
</dbReference>
<dbReference type="SUPFAM" id="SSF51161">
    <property type="entry name" value="Trimeric LpxA-like enzymes"/>
    <property type="match status" value="1"/>
</dbReference>
<dbReference type="InterPro" id="IPR011004">
    <property type="entry name" value="Trimer_LpxA-like_sf"/>
</dbReference>
<evidence type="ECO:0000256" key="5">
    <source>
        <dbReference type="ARBA" id="ARBA00023315"/>
    </source>
</evidence>
<sequence length="318" mass="34096">MNDSSHSPAAHWNLDAIVSGLRSARVDWRGPRGRLRHDAGDREFPSQESLRAIVRQLCGALFPMRLGPIDLREEVEDFYVGHTIGAALDALLHQVCLELHHMGRNGSEPDSDSSIRARAVQIVRQFGAALPQVRRALDLDVTAAYQGDPAAHSVDEVLLCYPGVSAMIHHRLASVLYRLGVPMLARIVAEIAHADTGIDIHPGATIGKSFFIDHGTGVVIGETAIIGDRVRLYQMVTLGAKRFPPGENGELKKGLARHPIIEDDVVIYAGATILGRVTIGQGSTIGGNVWLTRSVPPGSNVTQASLVSDMPDCGLGGA</sequence>
<dbReference type="Gene3D" id="2.160.10.10">
    <property type="entry name" value="Hexapeptide repeat proteins"/>
    <property type="match status" value="1"/>
</dbReference>
<dbReference type="CDD" id="cd03354">
    <property type="entry name" value="LbH_SAT"/>
    <property type="match status" value="1"/>
</dbReference>
<gene>
    <name evidence="7" type="ORF">CAL19_12155</name>
</gene>
<dbReference type="Pfam" id="PF00132">
    <property type="entry name" value="Hexapep"/>
    <property type="match status" value="1"/>
</dbReference>
<evidence type="ECO:0000256" key="6">
    <source>
        <dbReference type="ARBA" id="ARBA00049486"/>
    </source>
</evidence>
<keyword evidence="8" id="KW-1185">Reference proteome</keyword>
<evidence type="ECO:0000256" key="3">
    <source>
        <dbReference type="ARBA" id="ARBA00022605"/>
    </source>
</evidence>
<dbReference type="GO" id="GO:0008652">
    <property type="term" value="P:amino acid biosynthetic process"/>
    <property type="evidence" value="ECO:0007669"/>
    <property type="project" value="UniProtKB-KW"/>
</dbReference>
<dbReference type="GO" id="GO:0009001">
    <property type="term" value="F:serine O-acetyltransferase activity"/>
    <property type="evidence" value="ECO:0007669"/>
    <property type="project" value="UniProtKB-EC"/>
</dbReference>
<protein>
    <recommendedName>
        <fullName evidence="2">serine O-acetyltransferase</fullName>
        <ecNumber evidence="2">2.3.1.30</ecNumber>
    </recommendedName>
</protein>
<name>A0A261R0H7_9BORD</name>
<keyword evidence="3" id="KW-0028">Amino-acid biosynthesis</keyword>
<evidence type="ECO:0000256" key="2">
    <source>
        <dbReference type="ARBA" id="ARBA00013266"/>
    </source>
</evidence>
<dbReference type="EC" id="2.3.1.30" evidence="2"/>
<evidence type="ECO:0000256" key="4">
    <source>
        <dbReference type="ARBA" id="ARBA00022679"/>
    </source>
</evidence>
<comment type="catalytic activity">
    <reaction evidence="6">
        <text>L-serine + acetyl-CoA = O-acetyl-L-serine + CoA</text>
        <dbReference type="Rhea" id="RHEA:24560"/>
        <dbReference type="ChEBI" id="CHEBI:33384"/>
        <dbReference type="ChEBI" id="CHEBI:57287"/>
        <dbReference type="ChEBI" id="CHEBI:57288"/>
        <dbReference type="ChEBI" id="CHEBI:58340"/>
        <dbReference type="EC" id="2.3.1.30"/>
    </reaction>
</comment>
<dbReference type="AlphaFoldDB" id="A0A261R0H7"/>
<dbReference type="PANTHER" id="PTHR42811">
    <property type="entry name" value="SERINE ACETYLTRANSFERASE"/>
    <property type="match status" value="1"/>
</dbReference>
<comment type="caution">
    <text evidence="7">The sequence shown here is derived from an EMBL/GenBank/DDBJ whole genome shotgun (WGS) entry which is preliminary data.</text>
</comment>
<dbReference type="InterPro" id="IPR045304">
    <property type="entry name" value="LbH_SAT"/>
</dbReference>
<reference evidence="8" key="1">
    <citation type="submission" date="2017-05" db="EMBL/GenBank/DDBJ databases">
        <title>Complete and WGS of Bordetella genogroups.</title>
        <authorList>
            <person name="Spilker T."/>
            <person name="Lipuma J."/>
        </authorList>
    </citation>
    <scope>NUCLEOTIDE SEQUENCE [LARGE SCALE GENOMIC DNA]</scope>
    <source>
        <strain evidence="8">AU18089</strain>
    </source>
</reference>
<dbReference type="NCBIfam" id="NF041874">
    <property type="entry name" value="EPS_EpsC"/>
    <property type="match status" value="1"/>
</dbReference>
<organism evidence="7 8">
    <name type="scientific">Bordetella genomosp. 7</name>
    <dbReference type="NCBI Taxonomy" id="1416805"/>
    <lineage>
        <taxon>Bacteria</taxon>
        <taxon>Pseudomonadati</taxon>
        <taxon>Pseudomonadota</taxon>
        <taxon>Betaproteobacteria</taxon>
        <taxon>Burkholderiales</taxon>
        <taxon>Alcaligenaceae</taxon>
        <taxon>Bordetella</taxon>
    </lineage>
</organism>
<dbReference type="InterPro" id="IPR042122">
    <property type="entry name" value="Ser_AcTrfase_N_sf"/>
</dbReference>
<evidence type="ECO:0000256" key="1">
    <source>
        <dbReference type="ARBA" id="ARBA00007274"/>
    </source>
</evidence>
<dbReference type="Gene3D" id="1.10.3130.10">
    <property type="entry name" value="serine acetyltransferase, domain 1"/>
    <property type="match status" value="1"/>
</dbReference>
<accession>A0A261R0H7</accession>
<dbReference type="OrthoDB" id="9801456at2"/>
<evidence type="ECO:0000313" key="8">
    <source>
        <dbReference type="Proteomes" id="UP000216947"/>
    </source>
</evidence>
<evidence type="ECO:0000313" key="7">
    <source>
        <dbReference type="EMBL" id="OZI17843.1"/>
    </source>
</evidence>
<comment type="similarity">
    <text evidence="1">Belongs to the transferase hexapeptide repeat family.</text>
</comment>
<dbReference type="EMBL" id="NEVK01000006">
    <property type="protein sequence ID" value="OZI17843.1"/>
    <property type="molecule type" value="Genomic_DNA"/>
</dbReference>
<dbReference type="Proteomes" id="UP000216947">
    <property type="component" value="Unassembled WGS sequence"/>
</dbReference>
<dbReference type="InterPro" id="IPR001451">
    <property type="entry name" value="Hexapep"/>
</dbReference>
<keyword evidence="5" id="KW-0012">Acyltransferase</keyword>